<dbReference type="PROSITE" id="PS50208">
    <property type="entry name" value="CASPASE_P20"/>
    <property type="match status" value="1"/>
</dbReference>
<keyword evidence="5" id="KW-1185">Reference proteome</keyword>
<evidence type="ECO:0000256" key="2">
    <source>
        <dbReference type="RuleBase" id="RU003971"/>
    </source>
</evidence>
<dbReference type="InterPro" id="IPR029030">
    <property type="entry name" value="Caspase-like_dom_sf"/>
</dbReference>
<evidence type="ECO:0000313" key="5">
    <source>
        <dbReference type="Proteomes" id="UP000515204"/>
    </source>
</evidence>
<sequence length="502" mass="59121">MMSSIDANTYNIANTIFNIDILKQIEDDLDIDEKISILFLIIEDYKNVFRDVFNLFEKAKRERTYIITDYIKKTRHPTENWNDRVLEALCILNNREVIKKLRLPFNDLDVQYFPKIMKCSKNINIIAKCLYMICESLDETDQKLLLDNVKSESFNYEPLLDNINYLELHMLYWMQIKYITISQDKCNMKKLLKHLRNFENLKTICMDLEKFENHLHVVDTREILGISDKNCLEQISLEETSVERRYYIKKKIRPINSGLCIIINQMYFGEECEARFGTNADCISLSKTFQAFGFKIYQLENLKKTEMIDKIKNIPNEHGISYDCLFLCILSHGYKGGIITSDEKEVSLEMIERTLCCMELKNIIKIVIIQACQGKTCGSIYIQKDSNYLTTDGICDPSIPVSEDIRQFENFFMFMSTIQGFVSIRHKEEGSWFIQEVCKIFQTYGSQITFLECVREIMTSMRKKQGTIGKSQVAQLSEIRQDRLYSDFQLKNIVERKEKEYD</sequence>
<dbReference type="Pfam" id="PF23724">
    <property type="entry name" value="Dredd_2nd"/>
    <property type="match status" value="1"/>
</dbReference>
<evidence type="ECO:0000259" key="3">
    <source>
        <dbReference type="PROSITE" id="PS50207"/>
    </source>
</evidence>
<dbReference type="PANTHER" id="PTHR22576:SF41">
    <property type="entry name" value="CASPASE 14, APOPTOSIS-RELATED CYSTEINE PEPTIDASE"/>
    <property type="match status" value="1"/>
</dbReference>
<dbReference type="SUPFAM" id="SSF52129">
    <property type="entry name" value="Caspase-like"/>
    <property type="match status" value="1"/>
</dbReference>
<organism evidence="5 6">
    <name type="scientific">Dinoponera quadriceps</name>
    <name type="common">South American ant</name>
    <dbReference type="NCBI Taxonomy" id="609295"/>
    <lineage>
        <taxon>Eukaryota</taxon>
        <taxon>Metazoa</taxon>
        <taxon>Ecdysozoa</taxon>
        <taxon>Arthropoda</taxon>
        <taxon>Hexapoda</taxon>
        <taxon>Insecta</taxon>
        <taxon>Pterygota</taxon>
        <taxon>Neoptera</taxon>
        <taxon>Endopterygota</taxon>
        <taxon>Hymenoptera</taxon>
        <taxon>Apocrita</taxon>
        <taxon>Aculeata</taxon>
        <taxon>Formicoidea</taxon>
        <taxon>Formicidae</taxon>
        <taxon>Ponerinae</taxon>
        <taxon>Ponerini</taxon>
        <taxon>Dinoponera</taxon>
    </lineage>
</organism>
<dbReference type="PRINTS" id="PR00376">
    <property type="entry name" value="IL1BCENZYME"/>
</dbReference>
<gene>
    <name evidence="6" type="primary">LOC106743797</name>
</gene>
<dbReference type="GO" id="GO:0004197">
    <property type="term" value="F:cysteine-type endopeptidase activity"/>
    <property type="evidence" value="ECO:0007669"/>
    <property type="project" value="InterPro"/>
</dbReference>
<name>A0A6P3X5A5_DINQU</name>
<dbReference type="RefSeq" id="XP_014473478.1">
    <property type="nucleotide sequence ID" value="XM_014617992.1"/>
</dbReference>
<dbReference type="Proteomes" id="UP000515204">
    <property type="component" value="Unplaced"/>
</dbReference>
<dbReference type="CTD" id="31011"/>
<dbReference type="AlphaFoldDB" id="A0A6P3X5A5"/>
<dbReference type="GO" id="GO:0006508">
    <property type="term" value="P:proteolysis"/>
    <property type="evidence" value="ECO:0007669"/>
    <property type="project" value="InterPro"/>
</dbReference>
<dbReference type="OrthoDB" id="6044770at2759"/>
<dbReference type="SMART" id="SM00115">
    <property type="entry name" value="CASc"/>
    <property type="match status" value="1"/>
</dbReference>
<dbReference type="InterPro" id="IPR052039">
    <property type="entry name" value="Caspase-related_regulators"/>
</dbReference>
<proteinExistence type="inferred from homology"/>
<evidence type="ECO:0000259" key="4">
    <source>
        <dbReference type="PROSITE" id="PS50208"/>
    </source>
</evidence>
<feature type="domain" description="Caspase family p10" evidence="3">
    <location>
        <begin position="410"/>
        <end position="457"/>
    </location>
</feature>
<feature type="domain" description="Caspase family p20" evidence="4">
    <location>
        <begin position="256"/>
        <end position="376"/>
    </location>
</feature>
<dbReference type="KEGG" id="dqu:106743797"/>
<dbReference type="PANTHER" id="PTHR22576">
    <property type="entry name" value="MUCOSA ASSOCIATED LYMPHOID TISSUE LYMPHOMA TRANSLOCATION PROTEIN 1/PARACASPASE"/>
    <property type="match status" value="1"/>
</dbReference>
<dbReference type="Pfam" id="PF23725">
    <property type="entry name" value="Dredd_N"/>
    <property type="match status" value="1"/>
</dbReference>
<comment type="similarity">
    <text evidence="1 2">Belongs to the peptidase C14A family.</text>
</comment>
<dbReference type="GeneID" id="106743797"/>
<evidence type="ECO:0000256" key="1">
    <source>
        <dbReference type="ARBA" id="ARBA00010134"/>
    </source>
</evidence>
<evidence type="ECO:0000313" key="6">
    <source>
        <dbReference type="RefSeq" id="XP_014473478.1"/>
    </source>
</evidence>
<dbReference type="Gene3D" id="3.40.50.1460">
    <property type="match status" value="1"/>
</dbReference>
<dbReference type="Pfam" id="PF00656">
    <property type="entry name" value="Peptidase_C14"/>
    <property type="match status" value="1"/>
</dbReference>
<dbReference type="InterPro" id="IPR011600">
    <property type="entry name" value="Pept_C14_caspase"/>
</dbReference>
<accession>A0A6P3X5A5</accession>
<reference evidence="6" key="1">
    <citation type="submission" date="2025-08" db="UniProtKB">
        <authorList>
            <consortium name="RefSeq"/>
        </authorList>
    </citation>
    <scope>IDENTIFICATION</scope>
</reference>
<dbReference type="PROSITE" id="PS50207">
    <property type="entry name" value="CASPASE_P10"/>
    <property type="match status" value="1"/>
</dbReference>
<dbReference type="InterPro" id="IPR002138">
    <property type="entry name" value="Pept_C14_p10"/>
</dbReference>
<dbReference type="InterPro" id="IPR015917">
    <property type="entry name" value="Pept_C14A"/>
</dbReference>
<dbReference type="InterPro" id="IPR056259">
    <property type="entry name" value="Dredd_N"/>
</dbReference>
<dbReference type="InterPro" id="IPR001309">
    <property type="entry name" value="Pept_C14_p20"/>
</dbReference>
<protein>
    <submittedName>
        <fullName evidence="6">Caspase-8-like isoform X1</fullName>
    </submittedName>
</protein>
<dbReference type="InterPro" id="IPR056260">
    <property type="entry name" value="Dredd_2nd"/>
</dbReference>